<feature type="domain" description="Alcohol dehydrogenase-like N-terminal" evidence="6">
    <location>
        <begin position="23"/>
        <end position="137"/>
    </location>
</feature>
<dbReference type="InterPro" id="IPR011032">
    <property type="entry name" value="GroES-like_sf"/>
</dbReference>
<organism evidence="7 8">
    <name type="scientific">Methanobacterium spitsbergense</name>
    <dbReference type="NCBI Taxonomy" id="2874285"/>
    <lineage>
        <taxon>Archaea</taxon>
        <taxon>Methanobacteriati</taxon>
        <taxon>Methanobacteriota</taxon>
        <taxon>Methanomada group</taxon>
        <taxon>Methanobacteria</taxon>
        <taxon>Methanobacteriales</taxon>
        <taxon>Methanobacteriaceae</taxon>
        <taxon>Methanobacterium</taxon>
    </lineage>
</organism>
<dbReference type="CDD" id="cd08285">
    <property type="entry name" value="NADP_ADH"/>
    <property type="match status" value="1"/>
</dbReference>
<accession>A0A8T5UNA6</accession>
<dbReference type="PANTHER" id="PTHR42813">
    <property type="entry name" value="ZINC-TYPE ALCOHOL DEHYDROGENASE-LIKE"/>
    <property type="match status" value="1"/>
</dbReference>
<dbReference type="InterPro" id="IPR036291">
    <property type="entry name" value="NAD(P)-bd_dom_sf"/>
</dbReference>
<evidence type="ECO:0000256" key="3">
    <source>
        <dbReference type="ARBA" id="ARBA00022723"/>
    </source>
</evidence>
<evidence type="ECO:0000256" key="2">
    <source>
        <dbReference type="ARBA" id="ARBA00008072"/>
    </source>
</evidence>
<dbReference type="GO" id="GO:0044281">
    <property type="term" value="P:small molecule metabolic process"/>
    <property type="evidence" value="ECO:0007669"/>
    <property type="project" value="UniProtKB-ARBA"/>
</dbReference>
<comment type="cofactor">
    <cofactor evidence="1">
        <name>Zn(2+)</name>
        <dbReference type="ChEBI" id="CHEBI:29105"/>
    </cofactor>
</comment>
<evidence type="ECO:0000256" key="4">
    <source>
        <dbReference type="ARBA" id="ARBA00022833"/>
    </source>
</evidence>
<protein>
    <submittedName>
        <fullName evidence="7">NAD(P)-dependent alcohol dehydrogenase</fullName>
    </submittedName>
</protein>
<evidence type="ECO:0000256" key="1">
    <source>
        <dbReference type="ARBA" id="ARBA00001947"/>
    </source>
</evidence>
<dbReference type="Pfam" id="PF08240">
    <property type="entry name" value="ADH_N"/>
    <property type="match status" value="1"/>
</dbReference>
<name>A0A8T5UNA6_9EURY</name>
<evidence type="ECO:0000313" key="7">
    <source>
        <dbReference type="EMBL" id="MBZ2165134.1"/>
    </source>
</evidence>
<feature type="domain" description="Alcohol dehydrogenase-like C-terminal" evidence="5">
    <location>
        <begin position="177"/>
        <end position="263"/>
    </location>
</feature>
<evidence type="ECO:0000259" key="5">
    <source>
        <dbReference type="Pfam" id="PF00107"/>
    </source>
</evidence>
<dbReference type="InterPro" id="IPR013149">
    <property type="entry name" value="ADH-like_C"/>
</dbReference>
<dbReference type="Gene3D" id="3.40.50.720">
    <property type="entry name" value="NAD(P)-binding Rossmann-like Domain"/>
    <property type="match status" value="1"/>
</dbReference>
<evidence type="ECO:0000259" key="6">
    <source>
        <dbReference type="Pfam" id="PF08240"/>
    </source>
</evidence>
<reference evidence="8" key="1">
    <citation type="journal article" date="2022" name="Microbiol. Resour. Announc.">
        <title>Draft Genome Sequence of a Methanogenic Archaeon from West Spitsbergen Permafrost.</title>
        <authorList>
            <person name="Trubitsyn V."/>
            <person name="Rivkina E."/>
            <person name="Shcherbakova V."/>
        </authorList>
    </citation>
    <scope>NUCLEOTIDE SEQUENCE [LARGE SCALE GENOMIC DNA]</scope>
    <source>
        <strain evidence="8">VT</strain>
    </source>
</reference>
<dbReference type="AlphaFoldDB" id="A0A8T5UNA6"/>
<keyword evidence="8" id="KW-1185">Reference proteome</keyword>
<dbReference type="InterPro" id="IPR013154">
    <property type="entry name" value="ADH-like_N"/>
</dbReference>
<sequence length="357" mass="37846">MKGLAMLKIGEIGWIEKDKPKCGPRDAIVKPLALAPCTSDVHTVWEGAIGDRHDMILGHEALGVVDEVGNEVKDFKPGDRVIVPAITPDWDSEAVQRGFPSQSGGALGGWKFSNFKDGVFGEYFHVNLADNNLAHLPEGMSLESAVMITDMMTTGFMAAENAEIGMGATVAVLGIGPVGLCGVAGAALRGAGRIFAVGTRPKAIEVAKEYGATDIISYKDGDTAEQILEATDGAGVDAVIVSGGGPDILIDALKMAKAGSKIANNNYYGKGVGEKDTIPLCRVNWGFGMADKDIVTGLCPGGRVRMERLADIISYGRMDPSLMATHVYKGFDKLEEALLLMKDKPRDLIKPVVLLDE</sequence>
<dbReference type="SUPFAM" id="SSF50129">
    <property type="entry name" value="GroES-like"/>
    <property type="match status" value="1"/>
</dbReference>
<gene>
    <name evidence="7" type="ORF">K8N75_03635</name>
</gene>
<keyword evidence="3" id="KW-0479">Metal-binding</keyword>
<proteinExistence type="inferred from homology"/>
<dbReference type="GO" id="GO:0043168">
    <property type="term" value="F:anion binding"/>
    <property type="evidence" value="ECO:0007669"/>
    <property type="project" value="UniProtKB-ARBA"/>
</dbReference>
<dbReference type="EMBL" id="JAIOUQ010000003">
    <property type="protein sequence ID" value="MBZ2165134.1"/>
    <property type="molecule type" value="Genomic_DNA"/>
</dbReference>
<dbReference type="RefSeq" id="WP_223790760.1">
    <property type="nucleotide sequence ID" value="NZ_JAIOUQ010000003.1"/>
</dbReference>
<dbReference type="SUPFAM" id="SSF51735">
    <property type="entry name" value="NAD(P)-binding Rossmann-fold domains"/>
    <property type="match status" value="1"/>
</dbReference>
<comment type="caution">
    <text evidence="7">The sequence shown here is derived from an EMBL/GenBank/DDBJ whole genome shotgun (WGS) entry which is preliminary data.</text>
</comment>
<evidence type="ECO:0000313" key="8">
    <source>
        <dbReference type="Proteomes" id="UP000825933"/>
    </source>
</evidence>
<comment type="similarity">
    <text evidence="2">Belongs to the zinc-containing alcohol dehydrogenase family.</text>
</comment>
<dbReference type="Pfam" id="PF00107">
    <property type="entry name" value="ADH_zinc_N"/>
    <property type="match status" value="1"/>
</dbReference>
<dbReference type="GO" id="GO:0016616">
    <property type="term" value="F:oxidoreductase activity, acting on the CH-OH group of donors, NAD or NADP as acceptor"/>
    <property type="evidence" value="ECO:0007669"/>
    <property type="project" value="UniProtKB-ARBA"/>
</dbReference>
<dbReference type="GO" id="GO:0046872">
    <property type="term" value="F:metal ion binding"/>
    <property type="evidence" value="ECO:0007669"/>
    <property type="project" value="UniProtKB-KW"/>
</dbReference>
<dbReference type="PANTHER" id="PTHR42813:SF4">
    <property type="entry name" value="NADP-DEPENDENT ISOPROPANOL DEHYDROGENASE"/>
    <property type="match status" value="1"/>
</dbReference>
<dbReference type="GO" id="GO:0030554">
    <property type="term" value="F:adenyl nucleotide binding"/>
    <property type="evidence" value="ECO:0007669"/>
    <property type="project" value="UniProtKB-ARBA"/>
</dbReference>
<dbReference type="Proteomes" id="UP000825933">
    <property type="component" value="Unassembled WGS sequence"/>
</dbReference>
<keyword evidence="4" id="KW-0862">Zinc</keyword>
<dbReference type="Gene3D" id="3.90.180.10">
    <property type="entry name" value="Medium-chain alcohol dehydrogenases, catalytic domain"/>
    <property type="match status" value="1"/>
</dbReference>